<feature type="transmembrane region" description="Helical" evidence="6">
    <location>
        <begin position="72"/>
        <end position="89"/>
    </location>
</feature>
<evidence type="ECO:0000256" key="4">
    <source>
        <dbReference type="ARBA" id="ARBA00022989"/>
    </source>
</evidence>
<sequence length="204" mass="22054">MELYLAVLVFAATASITPGPNNIMIMASGVNFGIKKSLPHLLGICLGFPIMVIAIGLGFGLVFQAYPLLHELIKVIGVIYLLYLAWLIASSKPSVINADVSKPLRFQQAVLFQWVNPKAWVMATGAISAYTSSGDAMLGQILFIAFAFSVTAGISVGTWLIFGVGLKRYLDDPLHYRAFNIAMAILLVSSMSPVIATLIKQYLI</sequence>
<organism evidence="7 8">
    <name type="scientific">SAR92 bacterium BACL26 MAG-121220-bin70</name>
    <dbReference type="NCBI Taxonomy" id="1655626"/>
    <lineage>
        <taxon>Bacteria</taxon>
        <taxon>Pseudomonadati</taxon>
        <taxon>Pseudomonadota</taxon>
        <taxon>Gammaproteobacteria</taxon>
        <taxon>Cellvibrionales</taxon>
        <taxon>Porticoccaceae</taxon>
        <taxon>SAR92 clade</taxon>
    </lineage>
</organism>
<evidence type="ECO:0000256" key="3">
    <source>
        <dbReference type="ARBA" id="ARBA00022692"/>
    </source>
</evidence>
<keyword evidence="4 6" id="KW-1133">Transmembrane helix</keyword>
<dbReference type="Pfam" id="PF01810">
    <property type="entry name" value="LysE"/>
    <property type="match status" value="1"/>
</dbReference>
<dbReference type="EMBL" id="LICA01000577">
    <property type="protein sequence ID" value="KRO91203.1"/>
    <property type="molecule type" value="Genomic_DNA"/>
</dbReference>
<dbReference type="GO" id="GO:0015171">
    <property type="term" value="F:amino acid transmembrane transporter activity"/>
    <property type="evidence" value="ECO:0007669"/>
    <property type="project" value="TreeGrafter"/>
</dbReference>
<evidence type="ECO:0000256" key="2">
    <source>
        <dbReference type="ARBA" id="ARBA00022475"/>
    </source>
</evidence>
<feature type="transmembrane region" description="Helical" evidence="6">
    <location>
        <begin position="178"/>
        <end position="199"/>
    </location>
</feature>
<feature type="transmembrane region" description="Helical" evidence="6">
    <location>
        <begin position="38"/>
        <end position="63"/>
    </location>
</feature>
<dbReference type="GO" id="GO:0005886">
    <property type="term" value="C:plasma membrane"/>
    <property type="evidence" value="ECO:0007669"/>
    <property type="project" value="UniProtKB-SubCell"/>
</dbReference>
<dbReference type="AlphaFoldDB" id="A0A0R2U130"/>
<dbReference type="InterPro" id="IPR001123">
    <property type="entry name" value="LeuE-type"/>
</dbReference>
<reference evidence="7 8" key="1">
    <citation type="submission" date="2015-10" db="EMBL/GenBank/DDBJ databases">
        <title>Metagenome-Assembled Genomes uncover a global brackish microbiome.</title>
        <authorList>
            <person name="Hugerth L.W."/>
            <person name="Larsson J."/>
            <person name="Alneberg J."/>
            <person name="Lindh M.V."/>
            <person name="Legrand C."/>
            <person name="Pinhassi J."/>
            <person name="Andersson A.F."/>
        </authorList>
    </citation>
    <scope>NUCLEOTIDE SEQUENCE [LARGE SCALE GENOMIC DNA]</scope>
    <source>
        <strain evidence="7">BACL26 MAG-121220-bin70</strain>
    </source>
</reference>
<name>A0A0R2U130_9GAMM</name>
<accession>A0A0R2U130</accession>
<dbReference type="PANTHER" id="PTHR30086">
    <property type="entry name" value="ARGININE EXPORTER PROTEIN ARGO"/>
    <property type="match status" value="1"/>
</dbReference>
<evidence type="ECO:0000313" key="7">
    <source>
        <dbReference type="EMBL" id="KRO91203.1"/>
    </source>
</evidence>
<evidence type="ECO:0000256" key="1">
    <source>
        <dbReference type="ARBA" id="ARBA00004651"/>
    </source>
</evidence>
<protein>
    <submittedName>
        <fullName evidence="7">Lysine transporter LysE</fullName>
    </submittedName>
</protein>
<gene>
    <name evidence="7" type="ORF">ABS24_00070</name>
</gene>
<keyword evidence="3 6" id="KW-0812">Transmembrane</keyword>
<comment type="subcellular location">
    <subcellularLocation>
        <location evidence="1">Cell membrane</location>
        <topology evidence="1">Multi-pass membrane protein</topology>
    </subcellularLocation>
</comment>
<dbReference type="Proteomes" id="UP000051213">
    <property type="component" value="Unassembled WGS sequence"/>
</dbReference>
<feature type="transmembrane region" description="Helical" evidence="6">
    <location>
        <begin position="141"/>
        <end position="166"/>
    </location>
</feature>
<evidence type="ECO:0000256" key="6">
    <source>
        <dbReference type="SAM" id="Phobius"/>
    </source>
</evidence>
<dbReference type="PANTHER" id="PTHR30086:SF20">
    <property type="entry name" value="ARGININE EXPORTER PROTEIN ARGO-RELATED"/>
    <property type="match status" value="1"/>
</dbReference>
<keyword evidence="5 6" id="KW-0472">Membrane</keyword>
<comment type="caution">
    <text evidence="7">The sequence shown here is derived from an EMBL/GenBank/DDBJ whole genome shotgun (WGS) entry which is preliminary data.</text>
</comment>
<dbReference type="GO" id="GO:0033228">
    <property type="term" value="P:cysteine export across plasma membrane"/>
    <property type="evidence" value="ECO:0007669"/>
    <property type="project" value="TreeGrafter"/>
</dbReference>
<proteinExistence type="predicted"/>
<evidence type="ECO:0000256" key="5">
    <source>
        <dbReference type="ARBA" id="ARBA00023136"/>
    </source>
</evidence>
<keyword evidence="2" id="KW-1003">Cell membrane</keyword>
<evidence type="ECO:0000313" key="8">
    <source>
        <dbReference type="Proteomes" id="UP000051213"/>
    </source>
</evidence>